<proteinExistence type="predicted"/>
<dbReference type="AlphaFoldDB" id="S9NZP1"/>
<accession>S9NZP1</accession>
<gene>
    <name evidence="2" type="ORF">D187_009103</name>
</gene>
<dbReference type="PANTHER" id="PTHR31513:SF2">
    <property type="entry name" value="MRAZ"/>
    <property type="match status" value="1"/>
</dbReference>
<dbReference type="Gene3D" id="2.60.40.10">
    <property type="entry name" value="Immunoglobulins"/>
    <property type="match status" value="1"/>
</dbReference>
<keyword evidence="3" id="KW-1185">Reference proteome</keyword>
<comment type="caution">
    <text evidence="2">The sequence shown here is derived from an EMBL/GenBank/DDBJ whole genome shotgun (WGS) entry which is preliminary data.</text>
</comment>
<dbReference type="Proteomes" id="UP000011682">
    <property type="component" value="Unassembled WGS sequence"/>
</dbReference>
<name>S9NZP1_CYSF2</name>
<protein>
    <submittedName>
        <fullName evidence="2">PE-PGRS family protein</fullName>
    </submittedName>
</protein>
<reference evidence="2" key="1">
    <citation type="submission" date="2013-05" db="EMBL/GenBank/DDBJ databases">
        <title>Genome assembly of Cystobacter fuscus DSM 2262.</title>
        <authorList>
            <person name="Sharma G."/>
            <person name="Khatri I."/>
            <person name="Kaur C."/>
            <person name="Mayilraj S."/>
            <person name="Subramanian S."/>
        </authorList>
    </citation>
    <scope>NUCLEOTIDE SEQUENCE [LARGE SCALE GENOMIC DNA]</scope>
    <source>
        <strain evidence="2">DSM 2262</strain>
    </source>
</reference>
<dbReference type="InterPro" id="IPR013783">
    <property type="entry name" value="Ig-like_fold"/>
</dbReference>
<dbReference type="EMBL" id="ANAH02000071">
    <property type="protein sequence ID" value="EPX55492.1"/>
    <property type="molecule type" value="Genomic_DNA"/>
</dbReference>
<dbReference type="InterPro" id="IPR058184">
    <property type="entry name" value="AgmC-like_N"/>
</dbReference>
<evidence type="ECO:0000256" key="1">
    <source>
        <dbReference type="SAM" id="SignalP"/>
    </source>
</evidence>
<organism evidence="2 3">
    <name type="scientific">Cystobacter fuscus (strain ATCC 25194 / DSM 2262 / NBRC 100088 / M29)</name>
    <dbReference type="NCBI Taxonomy" id="1242864"/>
    <lineage>
        <taxon>Bacteria</taxon>
        <taxon>Pseudomonadati</taxon>
        <taxon>Myxococcota</taxon>
        <taxon>Myxococcia</taxon>
        <taxon>Myxococcales</taxon>
        <taxon>Cystobacterineae</taxon>
        <taxon>Archangiaceae</taxon>
        <taxon>Cystobacter</taxon>
    </lineage>
</organism>
<dbReference type="PANTHER" id="PTHR31513">
    <property type="entry name" value="EPHRIN TYPE-B RECEPTOR"/>
    <property type="match status" value="1"/>
</dbReference>
<dbReference type="NCBIfam" id="NF047640">
    <property type="entry name" value="gliding_AgmC_N"/>
    <property type="match status" value="1"/>
</dbReference>
<keyword evidence="1" id="KW-0732">Signal</keyword>
<feature type="chain" id="PRO_5004554578" evidence="1">
    <location>
        <begin position="22"/>
        <end position="999"/>
    </location>
</feature>
<evidence type="ECO:0000313" key="3">
    <source>
        <dbReference type="Proteomes" id="UP000011682"/>
    </source>
</evidence>
<dbReference type="eggNOG" id="COG2885">
    <property type="taxonomic scope" value="Bacteria"/>
</dbReference>
<dbReference type="Gene3D" id="2.60.40.1800">
    <property type="match status" value="1"/>
</dbReference>
<sequence length="999" mass="104745">MNAWLRVVLLFVGLGSVPVLAEEPDSIGLGTGRDGPLTVTEVGQVINRYAQVIGPVAPGDDVLLVEDANGFSAGELVMVLQVMGLAPEPSPGASKPRAVPQDAVGQWEFARVARVEEGSLTLTEPLEHPYANQVTQVIRVPEYTRVHVQNGASLRAVPWNGRTGGVIAFLATETLLNDGEISATGAGFRGGSHVPESFKTMSCMGMVVDTSPSAQKGEGAVVSQYGFTEMSREAMSTGGSGGFCPMAGGGGGGNGEDGIRGAGVVELGEDGLKWGGPGGTKIVYTMSTPLVFGGGGGAGGGYGVDWLVPRGGSGGGGLIVRARELIGAGLLSADGEKGEAASTGGAGGGGAGGSISLRFTGSAVCDVVSARGGAGGAAGTHFMGPGGVGGDGGSGRVALMADSHGKCPLLVDSGLMRNPPPPPVIHANQEAYQKMEGQLFPNHDEADACEARDNFGIDAPKDNIYIRADGTHALVVEGHAPKLSAGDVIRVKVFFGEEPGEFAAETDTNEHGYWTVTINRPPGKTGGEFKDNEYYVIYAKADKPSCRTEYVDFRVDLTPPDIVFNVKPILVSDSKSTVFEFSSTSGDVEKFECARGIADDATLDFDECYDPILSSCAAGYLRCGADRFTALEGFNVFKVKATDHVGNEKVSNAFIWEVDTSVQAVVFQRPSVDDDLFNTKRPFFFGRVEPVEAGVNVSISVDKEGGPSGVVSGVAVSDKFGYWFFFLPDKVELDQGHYKVVPRAVDRAKHSWPPDGVDESVEFVIDTEPPVTTIKGPPRSPELHKSRKSSFVFSTDEEEGDAVTFECQFVEGGVNGGLSFSCPRNVSFDKLANGKYTLSVLAKDKAGNGATDAVTYTWEVSIEPPLHPSITEPVDGSVVDTRTPMVSGTALAKGKVYISVDGVPVGNFVPVGEDSSWAFQLPFRLDPGTHSLRGQVVDENDTSSEFSPEIHFVVSTPLDEDVSQAIGGGLGCNGSGSAGFFSYFWGVMVLITLGRKYHS</sequence>
<evidence type="ECO:0000313" key="2">
    <source>
        <dbReference type="EMBL" id="EPX55492.1"/>
    </source>
</evidence>
<feature type="signal peptide" evidence="1">
    <location>
        <begin position="1"/>
        <end position="21"/>
    </location>
</feature>